<dbReference type="GO" id="GO:0005886">
    <property type="term" value="C:plasma membrane"/>
    <property type="evidence" value="ECO:0007669"/>
    <property type="project" value="TreeGrafter"/>
</dbReference>
<dbReference type="InterPro" id="IPR005325">
    <property type="entry name" value="DUF308_memb"/>
</dbReference>
<keyword evidence="1" id="KW-0812">Transmembrane</keyword>
<evidence type="ECO:0000313" key="2">
    <source>
        <dbReference type="EMBL" id="TBO43649.1"/>
    </source>
</evidence>
<dbReference type="AlphaFoldDB" id="A0A4V2JH45"/>
<evidence type="ECO:0008006" key="4">
    <source>
        <dbReference type="Google" id="ProtNLM"/>
    </source>
</evidence>
<proteinExistence type="predicted"/>
<comment type="caution">
    <text evidence="2">The sequence shown here is derived from an EMBL/GenBank/DDBJ whole genome shotgun (WGS) entry which is preliminary data.</text>
</comment>
<organism evidence="2 3">
    <name type="scientific">Pedobacter kyonggii</name>
    <dbReference type="NCBI Taxonomy" id="1926871"/>
    <lineage>
        <taxon>Bacteria</taxon>
        <taxon>Pseudomonadati</taxon>
        <taxon>Bacteroidota</taxon>
        <taxon>Sphingobacteriia</taxon>
        <taxon>Sphingobacteriales</taxon>
        <taxon>Sphingobacteriaceae</taxon>
        <taxon>Pedobacter</taxon>
    </lineage>
</organism>
<evidence type="ECO:0000256" key="1">
    <source>
        <dbReference type="SAM" id="Phobius"/>
    </source>
</evidence>
<keyword evidence="1" id="KW-0472">Membrane</keyword>
<evidence type="ECO:0000313" key="3">
    <source>
        <dbReference type="Proteomes" id="UP000291819"/>
    </source>
</evidence>
<dbReference type="Proteomes" id="UP000291819">
    <property type="component" value="Unassembled WGS sequence"/>
</dbReference>
<name>A0A4V2JH45_9SPHI</name>
<dbReference type="PANTHER" id="PTHR34989">
    <property type="entry name" value="PROTEIN HDED"/>
    <property type="match status" value="1"/>
</dbReference>
<keyword evidence="3" id="KW-1185">Reference proteome</keyword>
<dbReference type="PANTHER" id="PTHR34989:SF1">
    <property type="entry name" value="PROTEIN HDED"/>
    <property type="match status" value="1"/>
</dbReference>
<sequence>MKKEHSIKGIRPILPMMLISGIMMILIGIYVLISPSEAYFSLSLILATGLCLSGFFHLYLAFTFRRRISGWLWLLSGAIIDIALAAYLFYFPMLTMILLPVLIGIWLLLRGFMEIGRSLGTAAYSGRHWIIFLIPGLVILIFSFLILDNPLMGMINIVSWMALLFITSGLLRIFFSLRLFKSANALS</sequence>
<keyword evidence="1" id="KW-1133">Transmembrane helix</keyword>
<feature type="transmembrane region" description="Helical" evidence="1">
    <location>
        <begin position="97"/>
        <end position="116"/>
    </location>
</feature>
<feature type="transmembrane region" description="Helical" evidence="1">
    <location>
        <begin position="39"/>
        <end position="60"/>
    </location>
</feature>
<dbReference type="OrthoDB" id="7059775at2"/>
<accession>A0A4V2JH45</accession>
<feature type="transmembrane region" description="Helical" evidence="1">
    <location>
        <begin position="153"/>
        <end position="175"/>
    </location>
</feature>
<dbReference type="EMBL" id="SIXF01000004">
    <property type="protein sequence ID" value="TBO43649.1"/>
    <property type="molecule type" value="Genomic_DNA"/>
</dbReference>
<gene>
    <name evidence="2" type="ORF">EYS08_06780</name>
</gene>
<reference evidence="2 3" key="1">
    <citation type="submission" date="2019-02" db="EMBL/GenBank/DDBJ databases">
        <title>Pedobacter kyonggii whole genome sequence analysis.</title>
        <authorList>
            <person name="Dahal R.H."/>
        </authorList>
    </citation>
    <scope>NUCLEOTIDE SEQUENCE [LARGE SCALE GENOMIC DNA]</scope>
    <source>
        <strain evidence="2 3">K-4-11-1</strain>
    </source>
</reference>
<feature type="transmembrane region" description="Helical" evidence="1">
    <location>
        <begin position="12"/>
        <end position="33"/>
    </location>
</feature>
<dbReference type="Pfam" id="PF03729">
    <property type="entry name" value="DUF308"/>
    <property type="match status" value="1"/>
</dbReference>
<protein>
    <recommendedName>
        <fullName evidence="4">HdeD family acid-resistance protein</fullName>
    </recommendedName>
</protein>
<dbReference type="InterPro" id="IPR052712">
    <property type="entry name" value="Acid_resist_chaperone_HdeD"/>
</dbReference>
<feature type="transmembrane region" description="Helical" evidence="1">
    <location>
        <begin position="72"/>
        <end position="91"/>
    </location>
</feature>
<feature type="transmembrane region" description="Helical" evidence="1">
    <location>
        <begin position="128"/>
        <end position="147"/>
    </location>
</feature>